<organism evidence="1 2">
    <name type="scientific">Cannabis sativa</name>
    <name type="common">Hemp</name>
    <name type="synonym">Marijuana</name>
    <dbReference type="NCBI Taxonomy" id="3483"/>
    <lineage>
        <taxon>Eukaryota</taxon>
        <taxon>Viridiplantae</taxon>
        <taxon>Streptophyta</taxon>
        <taxon>Embryophyta</taxon>
        <taxon>Tracheophyta</taxon>
        <taxon>Spermatophyta</taxon>
        <taxon>Magnoliopsida</taxon>
        <taxon>eudicotyledons</taxon>
        <taxon>Gunneridae</taxon>
        <taxon>Pentapetalae</taxon>
        <taxon>rosids</taxon>
        <taxon>fabids</taxon>
        <taxon>Rosales</taxon>
        <taxon>Cannabaceae</taxon>
        <taxon>Cannabis</taxon>
    </lineage>
</organism>
<keyword evidence="2" id="KW-1185">Reference proteome</keyword>
<dbReference type="EMBL" id="UZAU01000106">
    <property type="status" value="NOT_ANNOTATED_CDS"/>
    <property type="molecule type" value="Genomic_DNA"/>
</dbReference>
<dbReference type="EnsemblPlants" id="evm.model.02.412">
    <property type="protein sequence ID" value="cds.evm.model.02.412"/>
    <property type="gene ID" value="evm.TU.02.412"/>
</dbReference>
<accession>A0A803P0Y8</accession>
<sequence>MSHHKVWRPELVGSWSLPQIEYSTTPISPQNSLDHHTSPLVPYATIDLPQSVHPVPMEPIQPVAPLAITTGNTHPIP</sequence>
<dbReference type="Proteomes" id="UP000596661">
    <property type="component" value="Chromosome 2"/>
</dbReference>
<evidence type="ECO:0000313" key="1">
    <source>
        <dbReference type="EnsemblPlants" id="cds.evm.model.02.412"/>
    </source>
</evidence>
<evidence type="ECO:0000313" key="2">
    <source>
        <dbReference type="Proteomes" id="UP000596661"/>
    </source>
</evidence>
<reference evidence="1" key="1">
    <citation type="submission" date="2018-11" db="EMBL/GenBank/DDBJ databases">
        <authorList>
            <person name="Grassa J C."/>
        </authorList>
    </citation>
    <scope>NUCLEOTIDE SEQUENCE [LARGE SCALE GENOMIC DNA]</scope>
</reference>
<name>A0A803P0Y8_CANSA</name>
<dbReference type="AlphaFoldDB" id="A0A803P0Y8"/>
<proteinExistence type="predicted"/>
<dbReference type="Gramene" id="evm.model.02.412">
    <property type="protein sequence ID" value="cds.evm.model.02.412"/>
    <property type="gene ID" value="evm.TU.02.412"/>
</dbReference>
<reference evidence="1" key="2">
    <citation type="submission" date="2021-03" db="UniProtKB">
        <authorList>
            <consortium name="EnsemblPlants"/>
        </authorList>
    </citation>
    <scope>IDENTIFICATION</scope>
</reference>
<protein>
    <submittedName>
        <fullName evidence="1">Uncharacterized protein</fullName>
    </submittedName>
</protein>